<dbReference type="Pfam" id="PF03564">
    <property type="entry name" value="DUF1759"/>
    <property type="match status" value="1"/>
</dbReference>
<feature type="non-terminal residue" evidence="2">
    <location>
        <position position="198"/>
    </location>
</feature>
<dbReference type="InterPro" id="IPR005312">
    <property type="entry name" value="DUF1759"/>
</dbReference>
<evidence type="ECO:0000313" key="2">
    <source>
        <dbReference type="EMBL" id="JAB65268.1"/>
    </source>
</evidence>
<evidence type="ECO:0000256" key="1">
    <source>
        <dbReference type="SAM" id="MobiDB-lite"/>
    </source>
</evidence>
<organism evidence="2">
    <name type="scientific">Anoplophora glabripennis</name>
    <name type="common">Asian longhorn beetle</name>
    <name type="synonym">Anoplophora nobilis</name>
    <dbReference type="NCBI Taxonomy" id="217634"/>
    <lineage>
        <taxon>Eukaryota</taxon>
        <taxon>Metazoa</taxon>
        <taxon>Ecdysozoa</taxon>
        <taxon>Arthropoda</taxon>
        <taxon>Hexapoda</taxon>
        <taxon>Insecta</taxon>
        <taxon>Pterygota</taxon>
        <taxon>Neoptera</taxon>
        <taxon>Endopterygota</taxon>
        <taxon>Coleoptera</taxon>
        <taxon>Polyphaga</taxon>
        <taxon>Cucujiformia</taxon>
        <taxon>Chrysomeloidea</taxon>
        <taxon>Cerambycidae</taxon>
        <taxon>Lamiinae</taxon>
        <taxon>Lamiini</taxon>
        <taxon>Anoplophora</taxon>
    </lineage>
</organism>
<protein>
    <submittedName>
        <fullName evidence="2">Uncharacterized protein</fullName>
    </submittedName>
</protein>
<feature type="compositionally biased region" description="Polar residues" evidence="1">
    <location>
        <begin position="107"/>
        <end position="127"/>
    </location>
</feature>
<feature type="compositionally biased region" description="Basic and acidic residues" evidence="1">
    <location>
        <begin position="96"/>
        <end position="106"/>
    </location>
</feature>
<dbReference type="EMBL" id="GALX01003198">
    <property type="protein sequence ID" value="JAB65268.1"/>
    <property type="molecule type" value="Transcribed_RNA"/>
</dbReference>
<sequence length="198" mass="22668">MAELKKLTTRRGALKGQLTRFNTFLDSFVESSASIMQLKTRLDAVSSVFAEFDNIQTEIEFLDENNEHAEENNLERETFENTYFELIARSNEILEHHRSHAKDKDANPNSRAATPTANSSSDSNTRFNVKLPQVNLPEFHGQYDKWTQFHDTFNSLINDNPSLSNIQKFYYLQGCLKGEASQVISSLTISESNYSEAW</sequence>
<dbReference type="AlphaFoldDB" id="V5GY10"/>
<proteinExistence type="predicted"/>
<dbReference type="PANTHER" id="PTHR22954">
    <property type="entry name" value="RETROVIRAL PROTEASE-RELATED"/>
    <property type="match status" value="1"/>
</dbReference>
<reference evidence="2" key="1">
    <citation type="submission" date="2013-07" db="EMBL/GenBank/DDBJ databases">
        <title>Midgut Transcriptome Profiling of Anoplphora glabripennis, a Lignocellulose Degrading, Wood-Boring Cerambycid.</title>
        <authorList>
            <person name="Scully E.D."/>
            <person name="Hoover K."/>
            <person name="Carlson J.E."/>
            <person name="Tien M."/>
            <person name="Geib S.M."/>
        </authorList>
    </citation>
    <scope>NUCLEOTIDE SEQUENCE</scope>
</reference>
<name>V5GY10_ANOGL</name>
<accession>V5GY10</accession>
<dbReference type="PANTHER" id="PTHR22954:SF3">
    <property type="entry name" value="PROTEIN CBG08539"/>
    <property type="match status" value="1"/>
</dbReference>
<feature type="region of interest" description="Disordered" evidence="1">
    <location>
        <begin position="96"/>
        <end position="127"/>
    </location>
</feature>